<dbReference type="RefSeq" id="WP_138156858.1">
    <property type="nucleotide sequence ID" value="NZ_CP039381.1"/>
</dbReference>
<evidence type="ECO:0008006" key="3">
    <source>
        <dbReference type="Google" id="ProtNLM"/>
    </source>
</evidence>
<dbReference type="InterPro" id="IPR036286">
    <property type="entry name" value="LexA/Signal_pep-like_sf"/>
</dbReference>
<evidence type="ECO:0000313" key="2">
    <source>
        <dbReference type="Proteomes" id="UP000301475"/>
    </source>
</evidence>
<keyword evidence="2" id="KW-1185">Reference proteome</keyword>
<dbReference type="EMBL" id="CP039381">
    <property type="protein sequence ID" value="QCT06787.1"/>
    <property type="molecule type" value="Genomic_DNA"/>
</dbReference>
<dbReference type="SUPFAM" id="SSF51306">
    <property type="entry name" value="LexA/Signal peptidase"/>
    <property type="match status" value="1"/>
</dbReference>
<reference evidence="1 2" key="1">
    <citation type="submission" date="2019-04" db="EMBL/GenBank/DDBJ databases">
        <authorList>
            <person name="Embree M."/>
            <person name="Gaffney J.R."/>
        </authorList>
    </citation>
    <scope>NUCLEOTIDE SEQUENCE [LARGE SCALE GENOMIC DNA]</scope>
    <source>
        <strain evidence="1 2">JE7A12</strain>
    </source>
</reference>
<evidence type="ECO:0000313" key="1">
    <source>
        <dbReference type="EMBL" id="QCT06787.1"/>
    </source>
</evidence>
<dbReference type="Gene3D" id="2.10.109.10">
    <property type="entry name" value="Umud Fragment, subunit A"/>
    <property type="match status" value="1"/>
</dbReference>
<accession>A0A4P8XV32</accession>
<dbReference type="OrthoDB" id="3191897at2"/>
<name>A0A4P8XV32_9FIRM</name>
<protein>
    <recommendedName>
        <fullName evidence="3">Peptidase S24/S26A/S26B/S26C domain-containing protein</fullName>
    </recommendedName>
</protein>
<gene>
    <name evidence="1" type="ORF">E5Z56_05155</name>
</gene>
<dbReference type="KEGG" id="ruj:E5Z56_05155"/>
<dbReference type="Proteomes" id="UP000301475">
    <property type="component" value="Chromosome"/>
</dbReference>
<dbReference type="CDD" id="cd06462">
    <property type="entry name" value="Peptidase_S24_S26"/>
    <property type="match status" value="1"/>
</dbReference>
<dbReference type="AlphaFoldDB" id="A0A4P8XV32"/>
<organism evidence="1 2">
    <name type="scientific">Ruminococcus bovis</name>
    <dbReference type="NCBI Taxonomy" id="2564099"/>
    <lineage>
        <taxon>Bacteria</taxon>
        <taxon>Bacillati</taxon>
        <taxon>Bacillota</taxon>
        <taxon>Clostridia</taxon>
        <taxon>Eubacteriales</taxon>
        <taxon>Oscillospiraceae</taxon>
        <taxon>Ruminococcus</taxon>
    </lineage>
</organism>
<sequence>MNKPEDIIAKYGFYSAPVHGTSMYPLLIDHKDSVYITFPTKLKKYDVVLFRRNTNQLVLHRILKIKGSKVTMCGDNEFQKEVIDKSQIIGKMSEFSHNNKITKVTSLKFNLYSRFFCLSFPTKKFLFSIIRIHNRFKRKFNPK</sequence>
<proteinExistence type="predicted"/>